<proteinExistence type="predicted"/>
<evidence type="ECO:0000313" key="2">
    <source>
        <dbReference type="EMBL" id="KAF2600731.1"/>
    </source>
</evidence>
<evidence type="ECO:0000313" key="3">
    <source>
        <dbReference type="Proteomes" id="UP000712281"/>
    </source>
</evidence>
<feature type="compositionally biased region" description="Basic and acidic residues" evidence="1">
    <location>
        <begin position="181"/>
        <end position="191"/>
    </location>
</feature>
<feature type="region of interest" description="Disordered" evidence="1">
    <location>
        <begin position="181"/>
        <end position="200"/>
    </location>
</feature>
<reference evidence="2" key="1">
    <citation type="submission" date="2019-12" db="EMBL/GenBank/DDBJ databases">
        <title>Genome sequencing and annotation of Brassica cretica.</title>
        <authorList>
            <person name="Studholme D.J."/>
            <person name="Sarris P.F."/>
        </authorList>
    </citation>
    <scope>NUCLEOTIDE SEQUENCE</scope>
    <source>
        <strain evidence="2">PFS-001/15</strain>
        <tissue evidence="2">Leaf</tissue>
    </source>
</reference>
<dbReference type="EMBL" id="QGKW02000717">
    <property type="protein sequence ID" value="KAF2600731.1"/>
    <property type="molecule type" value="Genomic_DNA"/>
</dbReference>
<evidence type="ECO:0000256" key="1">
    <source>
        <dbReference type="SAM" id="MobiDB-lite"/>
    </source>
</evidence>
<accession>A0A8S9L3Q4</accession>
<dbReference type="AlphaFoldDB" id="A0A8S9L3Q4"/>
<feature type="compositionally biased region" description="Basic and acidic residues" evidence="1">
    <location>
        <begin position="59"/>
        <end position="71"/>
    </location>
</feature>
<feature type="compositionally biased region" description="Polar residues" evidence="1">
    <location>
        <begin position="84"/>
        <end position="105"/>
    </location>
</feature>
<sequence length="200" mass="22489">MSAAFLREPQHHLRLDDYHRRTTHRFTEPHHPPIHRATPELINSTPSSPRPPTSQVRLISERINRKRDLIRHSSTQIPRRRLRSNITLSTGELPSNKTKPQNGTKGSEAGDARHKTPLPPESKPATVELQEPPRSGSLAGATELKNPPQPGIFIGDARAMGASTFRTKTTLNWKLTILHPRRESRGRRVAEGRALPRAKP</sequence>
<feature type="region of interest" description="Disordered" evidence="1">
    <location>
        <begin position="25"/>
        <end position="148"/>
    </location>
</feature>
<gene>
    <name evidence="2" type="ORF">F2Q68_00007667</name>
</gene>
<dbReference type="Proteomes" id="UP000712281">
    <property type="component" value="Unassembled WGS sequence"/>
</dbReference>
<protein>
    <submittedName>
        <fullName evidence="2">Uncharacterized protein</fullName>
    </submittedName>
</protein>
<comment type="caution">
    <text evidence="2">The sequence shown here is derived from an EMBL/GenBank/DDBJ whole genome shotgun (WGS) entry which is preliminary data.</text>
</comment>
<name>A0A8S9L3Q4_BRACR</name>
<organism evidence="2 3">
    <name type="scientific">Brassica cretica</name>
    <name type="common">Mustard</name>
    <dbReference type="NCBI Taxonomy" id="69181"/>
    <lineage>
        <taxon>Eukaryota</taxon>
        <taxon>Viridiplantae</taxon>
        <taxon>Streptophyta</taxon>
        <taxon>Embryophyta</taxon>
        <taxon>Tracheophyta</taxon>
        <taxon>Spermatophyta</taxon>
        <taxon>Magnoliopsida</taxon>
        <taxon>eudicotyledons</taxon>
        <taxon>Gunneridae</taxon>
        <taxon>Pentapetalae</taxon>
        <taxon>rosids</taxon>
        <taxon>malvids</taxon>
        <taxon>Brassicales</taxon>
        <taxon>Brassicaceae</taxon>
        <taxon>Brassiceae</taxon>
        <taxon>Brassica</taxon>
    </lineage>
</organism>